<evidence type="ECO:0000313" key="2">
    <source>
        <dbReference type="EMBL" id="KTD82866.1"/>
    </source>
</evidence>
<dbReference type="PATRIC" id="fig|66969.6.peg.373"/>
<dbReference type="InterPro" id="IPR011250">
    <property type="entry name" value="OMP/PagP_B-barrel"/>
</dbReference>
<evidence type="ECO:0008006" key="4">
    <source>
        <dbReference type="Google" id="ProtNLM"/>
    </source>
</evidence>
<dbReference type="SUPFAM" id="SSF56925">
    <property type="entry name" value="OMPA-like"/>
    <property type="match status" value="1"/>
</dbReference>
<gene>
    <name evidence="2" type="ORF">Lwal_0344</name>
</gene>
<organism evidence="2 3">
    <name type="scientific">Legionella waltersii</name>
    <dbReference type="NCBI Taxonomy" id="66969"/>
    <lineage>
        <taxon>Bacteria</taxon>
        <taxon>Pseudomonadati</taxon>
        <taxon>Pseudomonadota</taxon>
        <taxon>Gammaproteobacteria</taxon>
        <taxon>Legionellales</taxon>
        <taxon>Legionellaceae</taxon>
        <taxon>Legionella</taxon>
    </lineage>
</organism>
<dbReference type="EMBL" id="LNZB01000006">
    <property type="protein sequence ID" value="KTD82866.1"/>
    <property type="molecule type" value="Genomic_DNA"/>
</dbReference>
<keyword evidence="1" id="KW-0732">Signal</keyword>
<dbReference type="AlphaFoldDB" id="A0A0W1ANM3"/>
<reference evidence="2 3" key="1">
    <citation type="submission" date="2015-11" db="EMBL/GenBank/DDBJ databases">
        <title>Genomic analysis of 38 Legionella species identifies large and diverse effector repertoires.</title>
        <authorList>
            <person name="Burstein D."/>
            <person name="Amaro F."/>
            <person name="Zusman T."/>
            <person name="Lifshitz Z."/>
            <person name="Cohen O."/>
            <person name="Gilbert J.A."/>
            <person name="Pupko T."/>
            <person name="Shuman H.A."/>
            <person name="Segal G."/>
        </authorList>
    </citation>
    <scope>NUCLEOTIDE SEQUENCE [LARGE SCALE GENOMIC DNA]</scope>
    <source>
        <strain evidence="2 3">ATCC 51914</strain>
    </source>
</reference>
<name>A0A0W1ANM3_9GAMM</name>
<comment type="caution">
    <text evidence="2">The sequence shown here is derived from an EMBL/GenBank/DDBJ whole genome shotgun (WGS) entry which is preliminary data.</text>
</comment>
<accession>A0A0W1ANM3</accession>
<feature type="chain" id="PRO_5006919967" description="Outer membrane protein beta-barrel domain-containing protein" evidence="1">
    <location>
        <begin position="21"/>
        <end position="213"/>
    </location>
</feature>
<dbReference type="Proteomes" id="UP000054729">
    <property type="component" value="Unassembled WGS sequence"/>
</dbReference>
<dbReference type="OrthoDB" id="5643866at2"/>
<sequence length="213" mass="23106">MKSKLQSISIGVLISFNLFADGFIEATSQDQPWTITASFGHGTYQRVHNHDSQNVLARLALGNELGLSGDIALGVEFGIQNGNRMRLNIPEETLSVLGWLPPIKSNLGPMLDLLVTAKSNPLFGSSFFAQMKGGLAYRHWKVPINPVNNLSQLAGEIQAGFGYPITALASLNLLYQGVYGSDPNLKINFETRRGSVSNIPILHGFLLGLTVNI</sequence>
<feature type="signal peptide" evidence="1">
    <location>
        <begin position="1"/>
        <end position="20"/>
    </location>
</feature>
<evidence type="ECO:0000313" key="3">
    <source>
        <dbReference type="Proteomes" id="UP000054729"/>
    </source>
</evidence>
<evidence type="ECO:0000256" key="1">
    <source>
        <dbReference type="SAM" id="SignalP"/>
    </source>
</evidence>
<protein>
    <recommendedName>
        <fullName evidence="4">Outer membrane protein beta-barrel domain-containing protein</fullName>
    </recommendedName>
</protein>
<dbReference type="RefSeq" id="WP_058479201.1">
    <property type="nucleotide sequence ID" value="NZ_CAAAIQ010000003.1"/>
</dbReference>
<keyword evidence="3" id="KW-1185">Reference proteome</keyword>
<proteinExistence type="predicted"/>